<sequence>MHVPFVYTNTLRKPIREIIENDHVLKKPGMVYLDDKPVFPLWHMSNAVQTVTLMSTTVVYLKNIRPSYKCQRDGQITEYKNTVSSSYLVEDCEDLCQDSINGVLLITQETFNHMQGCSRRENRSMPKYQKLDYTLPANDYNINANRGDCLKWYFDVLTMGTTLNNNGWQNTKLRITFPELREWLVVEHAEDTSWLDDQSPEPAGTAVGLLHTDIWQDLELLSFICPIWVDL</sequence>
<dbReference type="AlphaFoldDB" id="A0A915KQC3"/>
<proteinExistence type="predicted"/>
<name>A0A915KQC3_ROMCU</name>
<dbReference type="WBParaSite" id="nRc.2.0.1.t39913-RA">
    <property type="protein sequence ID" value="nRc.2.0.1.t39913-RA"/>
    <property type="gene ID" value="nRc.2.0.1.g39913"/>
</dbReference>
<protein>
    <submittedName>
        <fullName evidence="2">Uncharacterized protein</fullName>
    </submittedName>
</protein>
<evidence type="ECO:0000313" key="1">
    <source>
        <dbReference type="Proteomes" id="UP000887565"/>
    </source>
</evidence>
<reference evidence="2" key="1">
    <citation type="submission" date="2022-11" db="UniProtKB">
        <authorList>
            <consortium name="WormBaseParasite"/>
        </authorList>
    </citation>
    <scope>IDENTIFICATION</scope>
</reference>
<dbReference type="Proteomes" id="UP000887565">
    <property type="component" value="Unplaced"/>
</dbReference>
<keyword evidence="1" id="KW-1185">Reference proteome</keyword>
<evidence type="ECO:0000313" key="2">
    <source>
        <dbReference type="WBParaSite" id="nRc.2.0.1.t39913-RA"/>
    </source>
</evidence>
<accession>A0A915KQC3</accession>
<organism evidence="1 2">
    <name type="scientific">Romanomermis culicivorax</name>
    <name type="common">Nematode worm</name>
    <dbReference type="NCBI Taxonomy" id="13658"/>
    <lineage>
        <taxon>Eukaryota</taxon>
        <taxon>Metazoa</taxon>
        <taxon>Ecdysozoa</taxon>
        <taxon>Nematoda</taxon>
        <taxon>Enoplea</taxon>
        <taxon>Dorylaimia</taxon>
        <taxon>Mermithida</taxon>
        <taxon>Mermithoidea</taxon>
        <taxon>Mermithidae</taxon>
        <taxon>Romanomermis</taxon>
    </lineage>
</organism>